<proteinExistence type="predicted"/>
<sequence>MSYENELGTYLELNQENWLERLQWLGINVEKVEDKG</sequence>
<reference evidence="1 2" key="1">
    <citation type="submission" date="2017-04" db="EMBL/GenBank/DDBJ databases">
        <authorList>
            <person name="Afonso C.L."/>
            <person name="Miller P.J."/>
            <person name="Scott M.A."/>
            <person name="Spackman E."/>
            <person name="Goraichik I."/>
            <person name="Dimitrov K.M."/>
            <person name="Suarez D.L."/>
            <person name="Swayne D.E."/>
        </authorList>
    </citation>
    <scope>NUCLEOTIDE SEQUENCE [LARGE SCALE GENOMIC DNA]</scope>
    <source>
        <strain evidence="1 2">ToBE</strain>
    </source>
</reference>
<name>A0A1W1VLQ1_9FIRM</name>
<protein>
    <submittedName>
        <fullName evidence="1">Uncharacterized protein</fullName>
    </submittedName>
</protein>
<dbReference type="AlphaFoldDB" id="A0A1W1VLQ1"/>
<dbReference type="EMBL" id="LT838272">
    <property type="protein sequence ID" value="SMB94246.1"/>
    <property type="molecule type" value="Genomic_DNA"/>
</dbReference>
<dbReference type="Proteomes" id="UP000192569">
    <property type="component" value="Chromosome I"/>
</dbReference>
<accession>A0A1W1VLQ1</accession>
<evidence type="ECO:0000313" key="2">
    <source>
        <dbReference type="Proteomes" id="UP000192569"/>
    </source>
</evidence>
<evidence type="ECO:0000313" key="1">
    <source>
        <dbReference type="EMBL" id="SMB94246.1"/>
    </source>
</evidence>
<gene>
    <name evidence="1" type="ORF">SAMN00808754_0995</name>
</gene>
<keyword evidence="2" id="KW-1185">Reference proteome</keyword>
<dbReference type="STRING" id="698762.SAMN00808754_0995"/>
<organism evidence="1 2">
    <name type="scientific">Thermanaeromonas toyohensis ToBE</name>
    <dbReference type="NCBI Taxonomy" id="698762"/>
    <lineage>
        <taxon>Bacteria</taxon>
        <taxon>Bacillati</taxon>
        <taxon>Bacillota</taxon>
        <taxon>Clostridia</taxon>
        <taxon>Neomoorellales</taxon>
        <taxon>Neomoorellaceae</taxon>
        <taxon>Thermanaeromonas</taxon>
    </lineage>
</organism>